<dbReference type="InterPro" id="IPR006629">
    <property type="entry name" value="LITAF"/>
</dbReference>
<dbReference type="GO" id="GO:0005765">
    <property type="term" value="C:lysosomal membrane"/>
    <property type="evidence" value="ECO:0007669"/>
    <property type="project" value="UniProtKB-SubCell"/>
</dbReference>
<dbReference type="AlphaFoldDB" id="A0A1E1W684"/>
<dbReference type="PROSITE" id="PS51837">
    <property type="entry name" value="LITAF"/>
    <property type="match status" value="1"/>
</dbReference>
<feature type="compositionally biased region" description="Low complexity" evidence="8">
    <location>
        <begin position="250"/>
        <end position="263"/>
    </location>
</feature>
<evidence type="ECO:0000256" key="3">
    <source>
        <dbReference type="ARBA" id="ARBA00004630"/>
    </source>
</evidence>
<keyword evidence="9" id="KW-1133">Transmembrane helix</keyword>
<gene>
    <name evidence="11" type="ORF">g.14284</name>
    <name evidence="12" type="ORF">g.14298</name>
</gene>
<dbReference type="GO" id="GO:0008270">
    <property type="term" value="F:zinc ion binding"/>
    <property type="evidence" value="ECO:0007669"/>
    <property type="project" value="TreeGrafter"/>
</dbReference>
<evidence type="ECO:0000256" key="2">
    <source>
        <dbReference type="ARBA" id="ARBA00004481"/>
    </source>
</evidence>
<dbReference type="GO" id="GO:0031902">
    <property type="term" value="C:late endosome membrane"/>
    <property type="evidence" value="ECO:0007669"/>
    <property type="project" value="UniProtKB-SubCell"/>
</dbReference>
<name>A0A1E1W684_PECGO</name>
<feature type="region of interest" description="Disordered" evidence="8">
    <location>
        <begin position="226"/>
        <end position="277"/>
    </location>
</feature>
<dbReference type="EMBL" id="GDQN01008564">
    <property type="protein sequence ID" value="JAT82490.1"/>
    <property type="molecule type" value="Transcribed_RNA"/>
</dbReference>
<evidence type="ECO:0000313" key="12">
    <source>
        <dbReference type="EMBL" id="JAT85104.1"/>
    </source>
</evidence>
<keyword evidence="6" id="KW-0862">Zinc</keyword>
<organism evidence="11">
    <name type="scientific">Pectinophora gossypiella</name>
    <name type="common">Cotton pink bollworm</name>
    <name type="synonym">Depressaria gossypiella</name>
    <dbReference type="NCBI Taxonomy" id="13191"/>
    <lineage>
        <taxon>Eukaryota</taxon>
        <taxon>Metazoa</taxon>
        <taxon>Ecdysozoa</taxon>
        <taxon>Arthropoda</taxon>
        <taxon>Hexapoda</taxon>
        <taxon>Insecta</taxon>
        <taxon>Pterygota</taxon>
        <taxon>Neoptera</taxon>
        <taxon>Endopterygota</taxon>
        <taxon>Lepidoptera</taxon>
        <taxon>Glossata</taxon>
        <taxon>Ditrysia</taxon>
        <taxon>Gelechioidea</taxon>
        <taxon>Gelechiidae</taxon>
        <taxon>Apatetrinae</taxon>
        <taxon>Pectinophora</taxon>
    </lineage>
</organism>
<accession>A0A1E1W684</accession>
<dbReference type="PANTHER" id="PTHR23292:SF6">
    <property type="entry name" value="FI16602P1-RELATED"/>
    <property type="match status" value="1"/>
</dbReference>
<evidence type="ECO:0000256" key="1">
    <source>
        <dbReference type="ARBA" id="ARBA00004414"/>
    </source>
</evidence>
<dbReference type="Pfam" id="PF10601">
    <property type="entry name" value="zf-LITAF-like"/>
    <property type="match status" value="1"/>
</dbReference>
<evidence type="ECO:0000256" key="8">
    <source>
        <dbReference type="SAM" id="MobiDB-lite"/>
    </source>
</evidence>
<proteinExistence type="inferred from homology"/>
<dbReference type="SMART" id="SM00714">
    <property type="entry name" value="LITAF"/>
    <property type="match status" value="1"/>
</dbReference>
<evidence type="ECO:0000259" key="10">
    <source>
        <dbReference type="PROSITE" id="PS51837"/>
    </source>
</evidence>
<evidence type="ECO:0000313" key="11">
    <source>
        <dbReference type="EMBL" id="JAT82490.1"/>
    </source>
</evidence>
<evidence type="ECO:0000256" key="6">
    <source>
        <dbReference type="ARBA" id="ARBA00022833"/>
    </source>
</evidence>
<feature type="transmembrane region" description="Helical" evidence="9">
    <location>
        <begin position="308"/>
        <end position="331"/>
    </location>
</feature>
<evidence type="ECO:0000256" key="5">
    <source>
        <dbReference type="ARBA" id="ARBA00022723"/>
    </source>
</evidence>
<evidence type="ECO:0000256" key="7">
    <source>
        <dbReference type="ARBA" id="ARBA00023136"/>
    </source>
</evidence>
<dbReference type="EMBL" id="GDQN01005950">
    <property type="protein sequence ID" value="JAT85104.1"/>
    <property type="molecule type" value="Transcribed_RNA"/>
</dbReference>
<feature type="compositionally biased region" description="Low complexity" evidence="8">
    <location>
        <begin position="198"/>
        <end position="208"/>
    </location>
</feature>
<comment type="similarity">
    <text evidence="4">Belongs to the CDIP1/LITAF family.</text>
</comment>
<feature type="compositionally biased region" description="Low complexity" evidence="8">
    <location>
        <begin position="62"/>
        <end position="75"/>
    </location>
</feature>
<protein>
    <recommendedName>
        <fullName evidence="10">LITAF domain-containing protein</fullName>
    </recommendedName>
</protein>
<dbReference type="InterPro" id="IPR037519">
    <property type="entry name" value="LITAF_fam"/>
</dbReference>
<reference evidence="11" key="1">
    <citation type="submission" date="2015-09" db="EMBL/GenBank/DDBJ databases">
        <title>De novo assembly of Pectinophora gossypiella (Pink Bollworm) gut transcriptome.</title>
        <authorList>
            <person name="Tassone E.E."/>
        </authorList>
    </citation>
    <scope>NUCLEOTIDE SEQUENCE</scope>
</reference>
<evidence type="ECO:0000256" key="4">
    <source>
        <dbReference type="ARBA" id="ARBA00005975"/>
    </source>
</evidence>
<feature type="region of interest" description="Disordered" evidence="8">
    <location>
        <begin position="40"/>
        <end position="208"/>
    </location>
</feature>
<feature type="compositionally biased region" description="Basic and acidic residues" evidence="8">
    <location>
        <begin position="160"/>
        <end position="173"/>
    </location>
</feature>
<keyword evidence="9" id="KW-0812">Transmembrane</keyword>
<feature type="domain" description="LITAF" evidence="10">
    <location>
        <begin position="270"/>
        <end position="353"/>
    </location>
</feature>
<evidence type="ECO:0000256" key="9">
    <source>
        <dbReference type="SAM" id="Phobius"/>
    </source>
</evidence>
<dbReference type="PANTHER" id="PTHR23292">
    <property type="entry name" value="LIPOPOLYSACCHARIDE-INDUCED TUMOR NECROSIS FACTOR-ALPHA FACTOR"/>
    <property type="match status" value="1"/>
</dbReference>
<keyword evidence="7 9" id="KW-0472">Membrane</keyword>
<comment type="subcellular location">
    <subcellularLocation>
        <location evidence="2">Endosome membrane</location>
        <topology evidence="2">Peripheral membrane protein</topology>
    </subcellularLocation>
    <subcellularLocation>
        <location evidence="1">Late endosome membrane</location>
    </subcellularLocation>
    <subcellularLocation>
        <location evidence="3">Lysosome membrane</location>
        <topology evidence="3">Peripheral membrane protein</topology>
        <orientation evidence="3">Cytoplasmic side</orientation>
    </subcellularLocation>
</comment>
<sequence length="364" mass="39346">MSLGAQTLETPYQGYPYVCPRVTEAPSLTPEQVAALAKWQNLPRRQAGVAKTEGSGRPVRLVSDAVPSPSSSGSKQESEDTPVIYVEVPDASGTSQTVGQAGRPGQASSSKPAASGFKQDTDPEPVIYIDIPDSNGSGVSQTREEDGEPAYVQETIFYDPFKDRRINLPRDSDSEGEASTHRSPRPPVPTTLNLASPGSSGYSSFTATSSIPPYLNKETYIYGRQPTPDDGFPLSPIPVSDFPAPPPSYQEVEQQTAAATTTEPVDPPRTQVITPSSPTITLDGSRKLITCQHCNMTVPTLVIMESGFLTHLLAFFIFLIVFPLAILVYCFDCCKYKNHYCPSCNKRVGYESPLICGSEMSYVS</sequence>
<dbReference type="OrthoDB" id="4713066at2759"/>
<keyword evidence="5" id="KW-0479">Metal-binding</keyword>